<protein>
    <submittedName>
        <fullName evidence="2">Unannotated protein</fullName>
    </submittedName>
</protein>
<dbReference type="AlphaFoldDB" id="A0A6J7APY4"/>
<accession>A0A6J7APY4</accession>
<dbReference type="PANTHER" id="PTHR47483">
    <property type="entry name" value="BETA-ARABINOFURANOSYLTRANSFERASE RAY1"/>
    <property type="match status" value="1"/>
</dbReference>
<proteinExistence type="predicted"/>
<dbReference type="EMBL" id="CAEZYR010000159">
    <property type="protein sequence ID" value="CAB4767904.1"/>
    <property type="molecule type" value="Genomic_DNA"/>
</dbReference>
<dbReference type="PANTHER" id="PTHR47483:SF1">
    <property type="entry name" value="BETA-ARABINOFURANOSYLTRANSFERASE RAY1"/>
    <property type="match status" value="1"/>
</dbReference>
<evidence type="ECO:0000313" key="2">
    <source>
        <dbReference type="EMBL" id="CAB4834550.1"/>
    </source>
</evidence>
<sequence length="303" mass="33704">MAELTLFATPKPFRDSFARIQTNAIRSWAALGAGVEVILIGDDEGVAAAAATFGVRHVPEVARSPKNVPLLDDLWRIGQSEASSPTCLFANADIVFTDDLGPAIEAIGRTIDGPYLVVGQRWDLELDADLDTSKEDWGAVLRRRARECGRLNSPLWVDWFAFPRGQYPDLPPFIIGRPGYDHWLVWHTLTRGIPVIDATHVVTAVHQHHDYSHGGNHQSVWFGDDAQTNRALLGDRAQMRHIGHATHRLHGDLTLAEARGAKYILSGAHRRLAPILERTMRVRHHLGMDAEHLQAAAMKFRRG</sequence>
<gene>
    <name evidence="1" type="ORF">UFOPK2754_02926</name>
    <name evidence="2" type="ORF">UFOPK3139_02120</name>
    <name evidence="3" type="ORF">UFOPK3543_02229</name>
</gene>
<dbReference type="InterPro" id="IPR044575">
    <property type="entry name" value="RAY1-like"/>
</dbReference>
<dbReference type="EMBL" id="CAFABA010000098">
    <property type="protein sequence ID" value="CAB4834550.1"/>
    <property type="molecule type" value="Genomic_DNA"/>
</dbReference>
<dbReference type="GO" id="GO:0016757">
    <property type="term" value="F:glycosyltransferase activity"/>
    <property type="evidence" value="ECO:0007669"/>
    <property type="project" value="InterPro"/>
</dbReference>
<reference evidence="2" key="1">
    <citation type="submission" date="2020-05" db="EMBL/GenBank/DDBJ databases">
        <authorList>
            <person name="Chiriac C."/>
            <person name="Salcher M."/>
            <person name="Ghai R."/>
            <person name="Kavagutti S V."/>
        </authorList>
    </citation>
    <scope>NUCLEOTIDE SEQUENCE</scope>
</reference>
<evidence type="ECO:0000313" key="3">
    <source>
        <dbReference type="EMBL" id="CAB4923578.1"/>
    </source>
</evidence>
<organism evidence="2">
    <name type="scientific">freshwater metagenome</name>
    <dbReference type="NCBI Taxonomy" id="449393"/>
    <lineage>
        <taxon>unclassified sequences</taxon>
        <taxon>metagenomes</taxon>
        <taxon>ecological metagenomes</taxon>
    </lineage>
</organism>
<evidence type="ECO:0000313" key="1">
    <source>
        <dbReference type="EMBL" id="CAB4767904.1"/>
    </source>
</evidence>
<dbReference type="EMBL" id="CAFBMH010000101">
    <property type="protein sequence ID" value="CAB4923578.1"/>
    <property type="molecule type" value="Genomic_DNA"/>
</dbReference>
<name>A0A6J7APY4_9ZZZZ</name>